<dbReference type="InterPro" id="IPR007688">
    <property type="entry name" value="Conjugal_tfr_TrbL/VirB6"/>
</dbReference>
<feature type="transmembrane region" description="Helical" evidence="5">
    <location>
        <begin position="29"/>
        <end position="52"/>
    </location>
</feature>
<keyword evidence="7" id="KW-1185">Reference proteome</keyword>
<comment type="subcellular location">
    <subcellularLocation>
        <location evidence="1">Membrane</location>
        <topology evidence="1">Multi-pass membrane protein</topology>
    </subcellularLocation>
</comment>
<proteinExistence type="predicted"/>
<accession>A0ABW8MZT5</accession>
<dbReference type="EMBL" id="JBIYDN010000064">
    <property type="protein sequence ID" value="MFK4448859.1"/>
    <property type="molecule type" value="Genomic_DNA"/>
</dbReference>
<sequence>MADIQLFSAMTTAFDQNVLNTITSGSTRIISLISPLMATCFSIYVLLILWTYWQGRNDEPVNDFLMRMATWALILTCGMNIQFYSDYVVPFFNGLGEQLAGALTNGNNPVSGLDNLLNAYINAAQSIYTQASGLKVIAAVWTIALMIIFGGPFMAIAIAYIILAKFALGILLALGPLFISAALFPPSRQFFWNWVGQCMNYVFLVTLFAAACSLEVNFAMSIVPQNGSPSLAQVIYLDIMGLAFWVISLNLPGLASSLAGGVGISTMVGKLGSVARLAASMGKFGGGSASKTGGSLSEAR</sequence>
<evidence type="ECO:0000313" key="6">
    <source>
        <dbReference type="EMBL" id="MFK4448859.1"/>
    </source>
</evidence>
<feature type="transmembrane region" description="Helical" evidence="5">
    <location>
        <begin position="64"/>
        <end position="84"/>
    </location>
</feature>
<dbReference type="Pfam" id="PF04610">
    <property type="entry name" value="TrbL"/>
    <property type="match status" value="1"/>
</dbReference>
<evidence type="ECO:0000256" key="4">
    <source>
        <dbReference type="ARBA" id="ARBA00023136"/>
    </source>
</evidence>
<evidence type="ECO:0000256" key="3">
    <source>
        <dbReference type="ARBA" id="ARBA00022989"/>
    </source>
</evidence>
<comment type="caution">
    <text evidence="6">The sequence shown here is derived from an EMBL/GenBank/DDBJ whole genome shotgun (WGS) entry which is preliminary data.</text>
</comment>
<dbReference type="Proteomes" id="UP001620514">
    <property type="component" value="Unassembled WGS sequence"/>
</dbReference>
<feature type="transmembrane region" description="Helical" evidence="5">
    <location>
        <begin position="136"/>
        <end position="159"/>
    </location>
</feature>
<organism evidence="6 7">
    <name type="scientific">Caballeronia udeis</name>
    <dbReference type="NCBI Taxonomy" id="1232866"/>
    <lineage>
        <taxon>Bacteria</taxon>
        <taxon>Pseudomonadati</taxon>
        <taxon>Pseudomonadota</taxon>
        <taxon>Betaproteobacteria</taxon>
        <taxon>Burkholderiales</taxon>
        <taxon>Burkholderiaceae</taxon>
        <taxon>Caballeronia</taxon>
    </lineage>
</organism>
<feature type="transmembrane region" description="Helical" evidence="5">
    <location>
        <begin position="166"/>
        <end position="187"/>
    </location>
</feature>
<feature type="transmembrane region" description="Helical" evidence="5">
    <location>
        <begin position="199"/>
        <end position="218"/>
    </location>
</feature>
<keyword evidence="2 5" id="KW-0812">Transmembrane</keyword>
<evidence type="ECO:0000256" key="2">
    <source>
        <dbReference type="ARBA" id="ARBA00022692"/>
    </source>
</evidence>
<evidence type="ECO:0000313" key="7">
    <source>
        <dbReference type="Proteomes" id="UP001620514"/>
    </source>
</evidence>
<protein>
    <submittedName>
        <fullName evidence="6">Type IV secretion system protein VirB6</fullName>
    </submittedName>
</protein>
<name>A0ABW8MZT5_9BURK</name>
<keyword evidence="4 5" id="KW-0472">Membrane</keyword>
<feature type="transmembrane region" description="Helical" evidence="5">
    <location>
        <begin position="254"/>
        <end position="273"/>
    </location>
</feature>
<reference evidence="6 7" key="1">
    <citation type="submission" date="2024-11" db="EMBL/GenBank/DDBJ databases">
        <title>Using genomics to understand microbial adaptation to soil warming.</title>
        <authorList>
            <person name="Deangelis K.M. PhD."/>
        </authorList>
    </citation>
    <scope>NUCLEOTIDE SEQUENCE [LARGE SCALE GENOMIC DNA]</scope>
    <source>
        <strain evidence="6 7">GAS97</strain>
    </source>
</reference>
<keyword evidence="3 5" id="KW-1133">Transmembrane helix</keyword>
<evidence type="ECO:0000256" key="1">
    <source>
        <dbReference type="ARBA" id="ARBA00004141"/>
    </source>
</evidence>
<evidence type="ECO:0000256" key="5">
    <source>
        <dbReference type="SAM" id="Phobius"/>
    </source>
</evidence>
<gene>
    <name evidence="6" type="ORF">ABH943_008903</name>
</gene>